<dbReference type="Gene3D" id="3.40.50.720">
    <property type="entry name" value="NAD(P)-binding Rossmann-like Domain"/>
    <property type="match status" value="1"/>
</dbReference>
<reference evidence="10" key="1">
    <citation type="submission" date="2016-10" db="EMBL/GenBank/DDBJ databases">
        <authorList>
            <person name="Varghese N."/>
            <person name="Submissions S."/>
        </authorList>
    </citation>
    <scope>NUCLEOTIDE SEQUENCE [LARGE SCALE GENOMIC DNA]</scope>
    <source>
        <strain evidence="10">ES.061</strain>
    </source>
</reference>
<dbReference type="GO" id="GO:0033735">
    <property type="term" value="F:aspartate dehydrogenase [NAD(P)+] activity"/>
    <property type="evidence" value="ECO:0007669"/>
    <property type="project" value="UniProtKB-EC"/>
</dbReference>
<dbReference type="EMBL" id="FNSL01000001">
    <property type="protein sequence ID" value="SEB83977.1"/>
    <property type="molecule type" value="Genomic_DNA"/>
</dbReference>
<keyword evidence="10" id="KW-1185">Reference proteome</keyword>
<dbReference type="GO" id="GO:0016639">
    <property type="term" value="F:oxidoreductase activity, acting on the CH-NH2 group of donors, NAD or NADP as acceptor"/>
    <property type="evidence" value="ECO:0007669"/>
    <property type="project" value="UniProtKB-UniRule"/>
</dbReference>
<comment type="function">
    <text evidence="6">Specifically catalyzes the NAD or NADP-dependent dehydrogenation of L-aspartate to iminoaspartate.</text>
</comment>
<keyword evidence="3 6" id="KW-0521">NADP</keyword>
<evidence type="ECO:0000259" key="8">
    <source>
        <dbReference type="Pfam" id="PF03447"/>
    </source>
</evidence>
<dbReference type="Pfam" id="PF03447">
    <property type="entry name" value="NAD_binding_3"/>
    <property type="match status" value="1"/>
</dbReference>
<dbReference type="GO" id="GO:0050661">
    <property type="term" value="F:NADP binding"/>
    <property type="evidence" value="ECO:0007669"/>
    <property type="project" value="UniProtKB-UniRule"/>
</dbReference>
<dbReference type="InterPro" id="IPR020626">
    <property type="entry name" value="Asp_DH_prok"/>
</dbReference>
<feature type="domain" description="Aspartate dehydrogenase" evidence="7">
    <location>
        <begin position="170"/>
        <end position="257"/>
    </location>
</feature>
<dbReference type="Proteomes" id="UP000199064">
    <property type="component" value="Unassembled WGS sequence"/>
</dbReference>
<feature type="domain" description="Aspartate/homoserine dehydrogenase NAD-binding" evidence="8">
    <location>
        <begin position="11"/>
        <end position="119"/>
    </location>
</feature>
<dbReference type="PIRSF" id="PIRSF005227">
    <property type="entry name" value="Asp_dh_NAD_syn"/>
    <property type="match status" value="1"/>
</dbReference>
<dbReference type="SUPFAM" id="SSF51735">
    <property type="entry name" value="NAD(P)-binding Rossmann-fold domains"/>
    <property type="match status" value="1"/>
</dbReference>
<dbReference type="GO" id="GO:0009435">
    <property type="term" value="P:NAD+ biosynthetic process"/>
    <property type="evidence" value="ECO:0007669"/>
    <property type="project" value="UniProtKB-UniRule"/>
</dbReference>
<comment type="catalytic activity">
    <reaction evidence="6">
        <text>L-aspartate + NAD(+) + H2O = oxaloacetate + NH4(+) + NADH + H(+)</text>
        <dbReference type="Rhea" id="RHEA:11788"/>
        <dbReference type="ChEBI" id="CHEBI:15377"/>
        <dbReference type="ChEBI" id="CHEBI:15378"/>
        <dbReference type="ChEBI" id="CHEBI:16452"/>
        <dbReference type="ChEBI" id="CHEBI:28938"/>
        <dbReference type="ChEBI" id="CHEBI:29991"/>
        <dbReference type="ChEBI" id="CHEBI:57540"/>
        <dbReference type="ChEBI" id="CHEBI:57945"/>
        <dbReference type="EC" id="1.4.1.21"/>
    </reaction>
</comment>
<dbReference type="InterPro" id="IPR036291">
    <property type="entry name" value="NAD(P)-bd_dom_sf"/>
</dbReference>
<evidence type="ECO:0000256" key="3">
    <source>
        <dbReference type="ARBA" id="ARBA00022857"/>
    </source>
</evidence>
<feature type="binding site" evidence="6">
    <location>
        <position position="124"/>
    </location>
    <ligand>
        <name>NAD(+)</name>
        <dbReference type="ChEBI" id="CHEBI:57540"/>
    </ligand>
</feature>
<comment type="miscellaneous">
    <text evidence="6">The iminoaspartate product is unstable in aqueous solution and can decompose to oxaloacetate and ammonia.</text>
</comment>
<dbReference type="AlphaFoldDB" id="A0A1H4MMA5"/>
<evidence type="ECO:0000256" key="2">
    <source>
        <dbReference type="ARBA" id="ARBA00022642"/>
    </source>
</evidence>
<dbReference type="SUPFAM" id="SSF55347">
    <property type="entry name" value="Glyceraldehyde-3-phosphate dehydrogenase-like, C-terminal domain"/>
    <property type="match status" value="1"/>
</dbReference>
<dbReference type="HAMAP" id="MF_01265">
    <property type="entry name" value="NadX"/>
    <property type="match status" value="1"/>
</dbReference>
<comment type="catalytic activity">
    <reaction evidence="6">
        <text>L-aspartate + NADP(+) + H2O = oxaloacetate + NH4(+) + NADPH + H(+)</text>
        <dbReference type="Rhea" id="RHEA:11784"/>
        <dbReference type="ChEBI" id="CHEBI:15377"/>
        <dbReference type="ChEBI" id="CHEBI:15378"/>
        <dbReference type="ChEBI" id="CHEBI:16452"/>
        <dbReference type="ChEBI" id="CHEBI:28938"/>
        <dbReference type="ChEBI" id="CHEBI:29991"/>
        <dbReference type="ChEBI" id="CHEBI:57783"/>
        <dbReference type="ChEBI" id="CHEBI:58349"/>
        <dbReference type="EC" id="1.4.1.21"/>
    </reaction>
</comment>
<evidence type="ECO:0000256" key="5">
    <source>
        <dbReference type="ARBA" id="ARBA00023027"/>
    </source>
</evidence>
<dbReference type="Gene3D" id="3.30.360.10">
    <property type="entry name" value="Dihydrodipicolinate Reductase, domain 2"/>
    <property type="match status" value="1"/>
</dbReference>
<feature type="active site" evidence="6">
    <location>
        <position position="222"/>
    </location>
</feature>
<keyword evidence="2 6" id="KW-0662">Pyridine nucleotide biosynthesis</keyword>
<dbReference type="PANTHER" id="PTHR31873:SF6">
    <property type="entry name" value="ASPARTATE DEHYDROGENASE DOMAIN-CONTAINING PROTEIN"/>
    <property type="match status" value="1"/>
</dbReference>
<dbReference type="Pfam" id="PF01958">
    <property type="entry name" value="Asp_DH_C"/>
    <property type="match status" value="1"/>
</dbReference>
<accession>A0A1H4MMA5</accession>
<dbReference type="UniPathway" id="UPA00253">
    <property type="reaction ID" value="UER00456"/>
</dbReference>
<dbReference type="InterPro" id="IPR011182">
    <property type="entry name" value="L-Asp_DH"/>
</dbReference>
<dbReference type="EC" id="1.4.1.21" evidence="6"/>
<protein>
    <recommendedName>
        <fullName evidence="6">L-aspartate dehydrogenase</fullName>
        <ecNumber evidence="6">1.4.1.21</ecNumber>
    </recommendedName>
</protein>
<comment type="pathway">
    <text evidence="6">Cofactor biosynthesis; NAD(+) biosynthesis; iminoaspartate from L-aspartate (dehydrogenase route): step 1/1.</text>
</comment>
<evidence type="ECO:0000313" key="10">
    <source>
        <dbReference type="Proteomes" id="UP000199064"/>
    </source>
</evidence>
<dbReference type="RefSeq" id="WP_090329551.1">
    <property type="nucleotide sequence ID" value="NZ_FNSL01000001.1"/>
</dbReference>
<dbReference type="GO" id="GO:0051287">
    <property type="term" value="F:NAD binding"/>
    <property type="evidence" value="ECO:0007669"/>
    <property type="project" value="UniProtKB-UniRule"/>
</dbReference>
<dbReference type="PANTHER" id="PTHR31873">
    <property type="entry name" value="L-ASPARTATE DEHYDROGENASE-RELATED"/>
    <property type="match status" value="1"/>
</dbReference>
<dbReference type="InterPro" id="IPR005106">
    <property type="entry name" value="Asp/hSer_DH_NAD-bd"/>
</dbReference>
<evidence type="ECO:0000259" key="7">
    <source>
        <dbReference type="Pfam" id="PF01958"/>
    </source>
</evidence>
<dbReference type="InterPro" id="IPR002811">
    <property type="entry name" value="Asp_DH"/>
</dbReference>
<feature type="binding site" evidence="6">
    <location>
        <position position="192"/>
    </location>
    <ligand>
        <name>NAD(+)</name>
        <dbReference type="ChEBI" id="CHEBI:57540"/>
    </ligand>
</feature>
<name>A0A1H4MMA5_9HYPH</name>
<proteinExistence type="inferred from homology"/>
<gene>
    <name evidence="6" type="primary">nadX</name>
    <name evidence="9" type="ORF">SAMN05216452_3377</name>
</gene>
<evidence type="ECO:0000256" key="1">
    <source>
        <dbReference type="ARBA" id="ARBA00008331"/>
    </source>
</evidence>
<sequence length="271" mass="27914">MADIRRVAVAGLGSVGLRVARALDEGMDGLRLVAVAASSPESAARRIRDFRPAPDIVSLGRVADEADIVVECLPPAVFTELAKGVFGREGRTLVVASVGCLLTVPGILEKARASATRLIAPSGAVAGMDGLRAAREIGLESVRLTTRKPPASFGETVMVEGVAMPTASIDRAVQLFSGNARQSVAAFPKNVNVAATIALAGAGPEATAVELWADPSVAVNTHELCVRSRAGEMKVVCANLPDEANPRSSAITAFSIIAALRRLDAALTVGS</sequence>
<comment type="similarity">
    <text evidence="1 6">Belongs to the L-aspartate dehydrogenase family.</text>
</comment>
<evidence type="ECO:0000313" key="9">
    <source>
        <dbReference type="EMBL" id="SEB83977.1"/>
    </source>
</evidence>
<keyword evidence="4 6" id="KW-0560">Oxidoreductase</keyword>
<keyword evidence="5 6" id="KW-0520">NAD</keyword>
<evidence type="ECO:0000256" key="6">
    <source>
        <dbReference type="HAMAP-Rule" id="MF_01265"/>
    </source>
</evidence>
<evidence type="ECO:0000256" key="4">
    <source>
        <dbReference type="ARBA" id="ARBA00023002"/>
    </source>
</evidence>
<organism evidence="9 10">
    <name type="scientific">Nitratireductor aquibiodomus</name>
    <dbReference type="NCBI Taxonomy" id="204799"/>
    <lineage>
        <taxon>Bacteria</taxon>
        <taxon>Pseudomonadati</taxon>
        <taxon>Pseudomonadota</taxon>
        <taxon>Alphaproteobacteria</taxon>
        <taxon>Hyphomicrobiales</taxon>
        <taxon>Phyllobacteriaceae</taxon>
        <taxon>Nitratireductor</taxon>
    </lineage>
</organism>